<name>A0A2L1CBI0_METMI</name>
<dbReference type="EMBL" id="JACDUJ010000001">
    <property type="protein sequence ID" value="MBA2847438.1"/>
    <property type="molecule type" value="Genomic_DNA"/>
</dbReference>
<evidence type="ECO:0000313" key="5">
    <source>
        <dbReference type="EMBL" id="MBA2852255.1"/>
    </source>
</evidence>
<reference evidence="12" key="4">
    <citation type="submission" date="2021-03" db="EMBL/GenBank/DDBJ databases">
        <title>Genomic Encyclopedia of Type Strains, Phase IV (KMG-IV): sequencing the most valuable type-strain genomes for metagenomic binning, comparative biology and taxonomic classification.</title>
        <authorList>
            <person name="Goeker M."/>
        </authorList>
    </citation>
    <scope>NUCLEOTIDE SEQUENCE</scope>
    <source>
        <strain evidence="12">DSM 2771</strain>
    </source>
</reference>
<keyword evidence="1" id="KW-0812">Transmembrane</keyword>
<evidence type="ECO:0000313" key="3">
    <source>
        <dbReference type="EMBL" id="MBA2847438.1"/>
    </source>
</evidence>
<evidence type="ECO:0000313" key="18">
    <source>
        <dbReference type="Proteomes" id="UP000567099"/>
    </source>
</evidence>
<keyword evidence="1" id="KW-1133">Transmembrane helix</keyword>
<evidence type="ECO:0000313" key="9">
    <source>
        <dbReference type="EMBL" id="MBB6401394.1"/>
    </source>
</evidence>
<reference evidence="15 20" key="3">
    <citation type="submission" date="2020-08" db="EMBL/GenBank/DDBJ databases">
        <title>Genomic Encyclopedia of Type Strains, Phase IV (KMG-V): Genome sequencing to study the core and pangenomes of soil and plant-associated prokaryotes.</title>
        <authorList>
            <person name="Whitman W."/>
        </authorList>
    </citation>
    <scope>NUCLEOTIDE SEQUENCE [LARGE SCALE GENOMIC DNA]</scope>
    <source>
        <strain evidence="4 17">A1</strain>
        <strain evidence="3 19">A5</strain>
        <strain evidence="9 15">C11</strain>
        <strain evidence="6 16">C12</strain>
        <strain evidence="7 18">C13</strain>
        <strain evidence="10 21">D1</strain>
        <strain evidence="8 20">DSM 7078</strain>
        <strain evidence="11">RC</strain>
        <strain evidence="5 14">S1</strain>
    </source>
</reference>
<dbReference type="GeneID" id="41280175"/>
<dbReference type="Proteomes" id="UP000571854">
    <property type="component" value="Unassembled WGS sequence"/>
</dbReference>
<dbReference type="Proteomes" id="UP000564425">
    <property type="component" value="Unassembled WGS sequence"/>
</dbReference>
<evidence type="ECO:0000256" key="1">
    <source>
        <dbReference type="SAM" id="Phobius"/>
    </source>
</evidence>
<dbReference type="Proteomes" id="UP000522365">
    <property type="component" value="Unassembled WGS sequence"/>
</dbReference>
<protein>
    <submittedName>
        <fullName evidence="12">Putative membrane protein YedE/YeeE</fullName>
    </submittedName>
</protein>
<feature type="transmembrane region" description="Helical" evidence="1">
    <location>
        <begin position="46"/>
        <end position="69"/>
    </location>
</feature>
<dbReference type="RefSeq" id="WP_011171482.1">
    <property type="nucleotide sequence ID" value="NZ_BAAABJ010000001.1"/>
</dbReference>
<feature type="transmembrane region" description="Helical" evidence="1">
    <location>
        <begin position="90"/>
        <end position="110"/>
    </location>
</feature>
<dbReference type="EMBL" id="JACDUN010000001">
    <property type="protein sequence ID" value="MBA2857488.1"/>
    <property type="molecule type" value="Genomic_DNA"/>
</dbReference>
<dbReference type="EMBL" id="JACDUO010000001">
    <property type="protein sequence ID" value="MBA2863188.1"/>
    <property type="molecule type" value="Genomic_DNA"/>
</dbReference>
<accession>A0A2L1CBI0</accession>
<reference evidence="2" key="2">
    <citation type="submission" date="2018-02" db="EMBL/GenBank/DDBJ databases">
        <title>Complete genome sequence of the Methanococcus maripaludis type strain JJ (DSM 2067), a model for selenoprotein synthesis in Archaea.</title>
        <authorList>
            <person name="Poehlein A."/>
            <person name="Heym D."/>
            <person name="Quitzke V."/>
            <person name="Fersch J."/>
            <person name="Daniel R."/>
            <person name="Rother M."/>
        </authorList>
    </citation>
    <scope>NUCLEOTIDE SEQUENCE [LARGE SCALE GENOMIC DNA]</scope>
    <source>
        <strain evidence="2">DSM 2067</strain>
    </source>
</reference>
<dbReference type="Pfam" id="PF04143">
    <property type="entry name" value="Sulf_transp"/>
    <property type="match status" value="1"/>
</dbReference>
<dbReference type="Proteomes" id="UP000567099">
    <property type="component" value="Unassembled WGS sequence"/>
</dbReference>
<evidence type="ECO:0000313" key="19">
    <source>
        <dbReference type="Proteomes" id="UP000571854"/>
    </source>
</evidence>
<dbReference type="EMBL" id="JAGINF010000003">
    <property type="protein sequence ID" value="MBP2219668.1"/>
    <property type="molecule type" value="Genomic_DNA"/>
</dbReference>
<evidence type="ECO:0000313" key="13">
    <source>
        <dbReference type="Proteomes" id="UP000239462"/>
    </source>
</evidence>
<evidence type="ECO:0000313" key="14">
    <source>
        <dbReference type="Proteomes" id="UP000522365"/>
    </source>
</evidence>
<dbReference type="InterPro" id="IPR007272">
    <property type="entry name" value="Sulf_transp_TsuA/YedE"/>
</dbReference>
<evidence type="ECO:0000313" key="17">
    <source>
        <dbReference type="Proteomes" id="UP000564425"/>
    </source>
</evidence>
<evidence type="ECO:0000313" key="12">
    <source>
        <dbReference type="EMBL" id="MBP2219668.1"/>
    </source>
</evidence>
<proteinExistence type="predicted"/>
<dbReference type="EMBL" id="JACDUH010000001">
    <property type="protein sequence ID" value="MBA2850057.1"/>
    <property type="molecule type" value="Genomic_DNA"/>
</dbReference>
<reference evidence="13" key="1">
    <citation type="journal article" date="2018" name="Genome Announc.">
        <title>Complete Genome Sequence of the Methanococcus maripaludis Type Strain JJ (DSM 2067), a Model for Selenoprotein Synthesis in Archaea.</title>
        <authorList>
            <person name="Poehlein A."/>
            <person name="Heym D."/>
            <person name="Quitzke V."/>
            <person name="Fersch J."/>
            <person name="Daniel R."/>
            <person name="Rother M."/>
        </authorList>
    </citation>
    <scope>NUCLEOTIDE SEQUENCE [LARGE SCALE GENOMIC DNA]</scope>
    <source>
        <strain evidence="13">DSM 2067</strain>
    </source>
</reference>
<evidence type="ECO:0000313" key="10">
    <source>
        <dbReference type="EMBL" id="MBB6496807.1"/>
    </source>
</evidence>
<evidence type="ECO:0000313" key="6">
    <source>
        <dbReference type="EMBL" id="MBA2857488.1"/>
    </source>
</evidence>
<dbReference type="Proteomes" id="UP000722095">
    <property type="component" value="Unassembled WGS sequence"/>
</dbReference>
<evidence type="ECO:0000313" key="2">
    <source>
        <dbReference type="EMBL" id="AVB76679.1"/>
    </source>
</evidence>
<evidence type="ECO:0000313" key="11">
    <source>
        <dbReference type="EMBL" id="MBM7409580.1"/>
    </source>
</evidence>
<evidence type="ECO:0000313" key="20">
    <source>
        <dbReference type="Proteomes" id="UP000584706"/>
    </source>
</evidence>
<dbReference type="EMBL" id="CP026606">
    <property type="protein sequence ID" value="AVB76679.1"/>
    <property type="molecule type" value="Genomic_DNA"/>
</dbReference>
<dbReference type="EMBL" id="JACHIQ010000001">
    <property type="protein sequence ID" value="MBB6067292.1"/>
    <property type="molecule type" value="Genomic_DNA"/>
</dbReference>
<dbReference type="Proteomes" id="UP000239462">
    <property type="component" value="Chromosome"/>
</dbReference>
<dbReference type="EMBL" id="JACHEC010000001">
    <property type="protein sequence ID" value="MBB6401394.1"/>
    <property type="molecule type" value="Genomic_DNA"/>
</dbReference>
<evidence type="ECO:0000313" key="4">
    <source>
        <dbReference type="EMBL" id="MBA2850057.1"/>
    </source>
</evidence>
<dbReference type="EMBL" id="JAFBBC010000001">
    <property type="protein sequence ID" value="MBM7409580.1"/>
    <property type="molecule type" value="Genomic_DNA"/>
</dbReference>
<organism evidence="2 13">
    <name type="scientific">Methanococcus maripaludis</name>
    <name type="common">Methanococcus deltae</name>
    <dbReference type="NCBI Taxonomy" id="39152"/>
    <lineage>
        <taxon>Archaea</taxon>
        <taxon>Methanobacteriati</taxon>
        <taxon>Methanobacteriota</taxon>
        <taxon>Methanomada group</taxon>
        <taxon>Methanococci</taxon>
        <taxon>Methanococcales</taxon>
        <taxon>Methanococcaceae</taxon>
        <taxon>Methanococcus</taxon>
    </lineage>
</organism>
<dbReference type="Proteomes" id="UP000590564">
    <property type="component" value="Unassembled WGS sequence"/>
</dbReference>
<dbReference type="Proteomes" id="UP000742560">
    <property type="component" value="Unassembled WGS sequence"/>
</dbReference>
<dbReference type="KEGG" id="mmad:MMJJ_13000"/>
<dbReference type="EMBL" id="JACDUK010000001">
    <property type="protein sequence ID" value="MBA2852255.1"/>
    <property type="molecule type" value="Genomic_DNA"/>
</dbReference>
<sequence>MSYVPAIATLAFGILLGYLGQRSSMCFCGGIRDYYLMKDTWLVKGLLGFVGGAILGAVIFNVIGMLPLFPWIATKGLTAIPGDAAGSLGFGAHFIVTIIGGFGVGFLSIIQGGCPFRNYVMAGEGNQTAMAYVLGLAVGAVVFHMWVAPFVLSILA</sequence>
<dbReference type="AlphaFoldDB" id="A0A2L1CBI0"/>
<dbReference type="Proteomes" id="UP000536195">
    <property type="component" value="Unassembled WGS sequence"/>
</dbReference>
<evidence type="ECO:0000313" key="8">
    <source>
        <dbReference type="EMBL" id="MBB6067292.1"/>
    </source>
</evidence>
<feature type="transmembrane region" description="Helical" evidence="1">
    <location>
        <begin position="130"/>
        <end position="155"/>
    </location>
</feature>
<dbReference type="Proteomes" id="UP000558015">
    <property type="component" value="Unassembled WGS sequence"/>
</dbReference>
<gene>
    <name evidence="11" type="ORF">HNP85_001252</name>
    <name evidence="4" type="ORF">HNP86_000188</name>
    <name evidence="3" type="ORF">HNP88_001622</name>
    <name evidence="5" type="ORF">HNP89_000192</name>
    <name evidence="9" type="ORF">HNP92_000679</name>
    <name evidence="6" type="ORF">HNP93_000189</name>
    <name evidence="7" type="ORF">HNP94_000188</name>
    <name evidence="10" type="ORF">HNP96_000828</name>
    <name evidence="8" type="ORF">HNP97_000782</name>
    <name evidence="12" type="ORF">J2745_001161</name>
    <name evidence="2" type="ORF">MMJJ_13000</name>
</gene>
<evidence type="ECO:0000313" key="15">
    <source>
        <dbReference type="Proteomes" id="UP000536195"/>
    </source>
</evidence>
<keyword evidence="1" id="KW-0472">Membrane</keyword>
<dbReference type="EMBL" id="JACHED010000001">
    <property type="protein sequence ID" value="MBB6496807.1"/>
    <property type="molecule type" value="Genomic_DNA"/>
</dbReference>
<evidence type="ECO:0000313" key="16">
    <source>
        <dbReference type="Proteomes" id="UP000558015"/>
    </source>
</evidence>
<dbReference type="Proteomes" id="UP000584706">
    <property type="component" value="Unassembled WGS sequence"/>
</dbReference>
<evidence type="ECO:0000313" key="7">
    <source>
        <dbReference type="EMBL" id="MBA2863188.1"/>
    </source>
</evidence>
<evidence type="ECO:0000313" key="21">
    <source>
        <dbReference type="Proteomes" id="UP000590564"/>
    </source>
</evidence>